<sequence length="153" mass="16380">MAAVTISGGEKLEAKFKELAKKLGKGAGLKAGFLETATYPEGTPVATVAAANEFGDPEIERPPRPFFRNAIQEKSERWADGLGELIKSGNSAEQSLALTGEAIRNDIQESIRKFSDPPLAPSTIAQKGFEKPLIDSSVMINAVDYEVRAGESK</sequence>
<proteinExistence type="predicted"/>
<name>A0ABT4YAE8_METRE</name>
<evidence type="ECO:0000313" key="1">
    <source>
        <dbReference type="EMBL" id="MDA8485851.1"/>
    </source>
</evidence>
<protein>
    <submittedName>
        <fullName evidence="1">Uncharacterized protein</fullName>
    </submittedName>
</protein>
<gene>
    <name evidence="1" type="ORF">NNO07_22520</name>
</gene>
<comment type="caution">
    <text evidence="1">The sequence shown here is derived from an EMBL/GenBank/DDBJ whole genome shotgun (WGS) entry which is preliminary data.</text>
</comment>
<reference evidence="1 2" key="1">
    <citation type="submission" date="2022-07" db="EMBL/GenBank/DDBJ databases">
        <title>Genome Analysis of Selected Gammaproteobacteria from Nigerian Food snails.</title>
        <authorList>
            <person name="Okafor A.C."/>
        </authorList>
    </citation>
    <scope>NUCLEOTIDE SEQUENCE [LARGE SCALE GENOMIC DNA]</scope>
    <source>
        <strain evidence="1 2">Awg 2</strain>
    </source>
</reference>
<organism evidence="1 2">
    <name type="scientific">Metapseudomonas resinovorans</name>
    <name type="common">Pseudomonas resinovorans</name>
    <dbReference type="NCBI Taxonomy" id="53412"/>
    <lineage>
        <taxon>Bacteria</taxon>
        <taxon>Pseudomonadati</taxon>
        <taxon>Pseudomonadota</taxon>
        <taxon>Gammaproteobacteria</taxon>
        <taxon>Pseudomonadales</taxon>
        <taxon>Pseudomonadaceae</taxon>
        <taxon>Metapseudomonas</taxon>
    </lineage>
</organism>
<dbReference type="RefSeq" id="WP_271472008.1">
    <property type="nucleotide sequence ID" value="NZ_JANEWF010000035.1"/>
</dbReference>
<accession>A0ABT4YAE8</accession>
<dbReference type="Proteomes" id="UP001211689">
    <property type="component" value="Unassembled WGS sequence"/>
</dbReference>
<evidence type="ECO:0000313" key="2">
    <source>
        <dbReference type="Proteomes" id="UP001211689"/>
    </source>
</evidence>
<dbReference type="EMBL" id="JANEWF010000035">
    <property type="protein sequence ID" value="MDA8485851.1"/>
    <property type="molecule type" value="Genomic_DNA"/>
</dbReference>
<keyword evidence="2" id="KW-1185">Reference proteome</keyword>